<dbReference type="Proteomes" id="UP000005756">
    <property type="component" value="Unassembled WGS sequence"/>
</dbReference>
<proteinExistence type="predicted"/>
<name>A0A7U9GHU5_9GAMM</name>
<organism evidence="1 2">
    <name type="scientific">Vreelandella boliviensis LC1</name>
    <dbReference type="NCBI Taxonomy" id="1072583"/>
    <lineage>
        <taxon>Bacteria</taxon>
        <taxon>Pseudomonadati</taxon>
        <taxon>Pseudomonadota</taxon>
        <taxon>Gammaproteobacteria</taxon>
        <taxon>Oceanospirillales</taxon>
        <taxon>Halomonadaceae</taxon>
        <taxon>Vreelandella</taxon>
    </lineage>
</organism>
<protein>
    <submittedName>
        <fullName evidence="1">Uncharacterized protein</fullName>
    </submittedName>
</protein>
<gene>
    <name evidence="1" type="ORF">KUC_0262</name>
</gene>
<sequence length="48" mass="5790">MRRREGIGDEPCWPNHKRLDQLRLKYFLLIEIMKEVAHCRTQGIDCYG</sequence>
<dbReference type="AlphaFoldDB" id="A0A7U9GHU5"/>
<accession>A0A7U9GHU5</accession>
<evidence type="ECO:0000313" key="1">
    <source>
        <dbReference type="EMBL" id="EHJ93315.1"/>
    </source>
</evidence>
<dbReference type="EMBL" id="JH393257">
    <property type="protein sequence ID" value="EHJ93315.1"/>
    <property type="molecule type" value="Genomic_DNA"/>
</dbReference>
<reference evidence="1 2" key="1">
    <citation type="submission" date="2011-10" db="EMBL/GenBank/DDBJ databases">
        <authorList>
            <person name="Quillaguamn J."/>
            <person name="Guzmn D."/>
            <person name="Balderrama-Subieta A."/>
            <person name="Cardona-Ortuo C."/>
            <person name="Guevara-Martnez M."/>
            <person name="Callisaya-Quispe N."/>
        </authorList>
    </citation>
    <scope>NUCLEOTIDE SEQUENCE [LARGE SCALE GENOMIC DNA]</scope>
    <source>
        <strain evidence="1 2">LC1</strain>
    </source>
</reference>
<evidence type="ECO:0000313" key="2">
    <source>
        <dbReference type="Proteomes" id="UP000005756"/>
    </source>
</evidence>